<proteinExistence type="predicted"/>
<organism evidence="1 2">
    <name type="scientific">Romanomermis culicivorax</name>
    <name type="common">Nematode worm</name>
    <dbReference type="NCBI Taxonomy" id="13658"/>
    <lineage>
        <taxon>Eukaryota</taxon>
        <taxon>Metazoa</taxon>
        <taxon>Ecdysozoa</taxon>
        <taxon>Nematoda</taxon>
        <taxon>Enoplea</taxon>
        <taxon>Dorylaimia</taxon>
        <taxon>Mermithida</taxon>
        <taxon>Mermithoidea</taxon>
        <taxon>Mermithidae</taxon>
        <taxon>Romanomermis</taxon>
    </lineage>
</organism>
<sequence>MVKRSFIDSLISTTVVEEKKKLEQLQCLGWFPEGDMMALNNAELCCLFVNSGKPLKNCWTFGIRPKTLAKLSYNMFGPKLYKARKI</sequence>
<dbReference type="WBParaSite" id="nRc.2.0.1.t02322-RA">
    <property type="protein sequence ID" value="nRc.2.0.1.t02322-RA"/>
    <property type="gene ID" value="nRc.2.0.1.g02322"/>
</dbReference>
<evidence type="ECO:0000313" key="2">
    <source>
        <dbReference type="WBParaSite" id="nRc.2.0.1.t02322-RA"/>
    </source>
</evidence>
<reference evidence="2" key="1">
    <citation type="submission" date="2022-11" db="UniProtKB">
        <authorList>
            <consortium name="WormBaseParasite"/>
        </authorList>
    </citation>
    <scope>IDENTIFICATION</scope>
</reference>
<accession>A0A915HLV4</accession>
<protein>
    <submittedName>
        <fullName evidence="2">Uncharacterized protein</fullName>
    </submittedName>
</protein>
<keyword evidence="1" id="KW-1185">Reference proteome</keyword>
<dbReference type="Proteomes" id="UP000887565">
    <property type="component" value="Unplaced"/>
</dbReference>
<name>A0A915HLV4_ROMCU</name>
<dbReference type="AlphaFoldDB" id="A0A915HLV4"/>
<evidence type="ECO:0000313" key="1">
    <source>
        <dbReference type="Proteomes" id="UP000887565"/>
    </source>
</evidence>